<proteinExistence type="predicted"/>
<dbReference type="Proteomes" id="UP000309133">
    <property type="component" value="Unassembled WGS sequence"/>
</dbReference>
<accession>A0A4S4FJ28</accession>
<protein>
    <submittedName>
        <fullName evidence="2">DUF2530 domain-containing protein</fullName>
    </submittedName>
</protein>
<evidence type="ECO:0000256" key="1">
    <source>
        <dbReference type="SAM" id="Phobius"/>
    </source>
</evidence>
<organism evidence="2 3">
    <name type="scientific">Naasia lichenicola</name>
    <dbReference type="NCBI Taxonomy" id="2565933"/>
    <lineage>
        <taxon>Bacteria</taxon>
        <taxon>Bacillati</taxon>
        <taxon>Actinomycetota</taxon>
        <taxon>Actinomycetes</taxon>
        <taxon>Micrococcales</taxon>
        <taxon>Microbacteriaceae</taxon>
        <taxon>Naasia</taxon>
    </lineage>
</organism>
<dbReference type="OrthoDB" id="4981254at2"/>
<comment type="caution">
    <text evidence="2">The sequence shown here is derived from an EMBL/GenBank/DDBJ whole genome shotgun (WGS) entry which is preliminary data.</text>
</comment>
<dbReference type="Pfam" id="PF10745">
    <property type="entry name" value="DUF2530"/>
    <property type="match status" value="1"/>
</dbReference>
<keyword evidence="3" id="KW-1185">Reference proteome</keyword>
<keyword evidence="1" id="KW-0472">Membrane</keyword>
<gene>
    <name evidence="2" type="ORF">E6C64_14465</name>
</gene>
<dbReference type="RefSeq" id="WP_136428181.1">
    <property type="nucleotide sequence ID" value="NZ_SSSM01000005.1"/>
</dbReference>
<sequence length="80" mass="8997">MRLYLKDSERRPDPRPVQVDERRAVFVGLVVWIIATVIYLLVFATNGEADAGVVWTCTAGIALGLAGLVYTERRRRKLGH</sequence>
<feature type="transmembrane region" description="Helical" evidence="1">
    <location>
        <begin position="51"/>
        <end position="70"/>
    </location>
</feature>
<evidence type="ECO:0000313" key="3">
    <source>
        <dbReference type="Proteomes" id="UP000309133"/>
    </source>
</evidence>
<keyword evidence="1" id="KW-1133">Transmembrane helix</keyword>
<name>A0A4S4FJ28_9MICO</name>
<evidence type="ECO:0000313" key="2">
    <source>
        <dbReference type="EMBL" id="THG29852.1"/>
    </source>
</evidence>
<reference evidence="2 3" key="1">
    <citation type="submission" date="2019-04" db="EMBL/GenBank/DDBJ databases">
        <authorList>
            <person name="Jiang L."/>
        </authorList>
    </citation>
    <scope>NUCLEOTIDE SEQUENCE [LARGE SCALE GENOMIC DNA]</scope>
    <source>
        <strain evidence="2 3">YIM 131853</strain>
    </source>
</reference>
<feature type="transmembrane region" description="Helical" evidence="1">
    <location>
        <begin position="24"/>
        <end position="45"/>
    </location>
</feature>
<dbReference type="AlphaFoldDB" id="A0A4S4FJ28"/>
<dbReference type="EMBL" id="SSSM01000005">
    <property type="protein sequence ID" value="THG29852.1"/>
    <property type="molecule type" value="Genomic_DNA"/>
</dbReference>
<dbReference type="InterPro" id="IPR019681">
    <property type="entry name" value="DUF2530"/>
</dbReference>
<keyword evidence="1" id="KW-0812">Transmembrane</keyword>